<feature type="domain" description="F-box" evidence="1">
    <location>
        <begin position="14"/>
        <end position="54"/>
    </location>
</feature>
<evidence type="ECO:0000259" key="1">
    <source>
        <dbReference type="PROSITE" id="PS50181"/>
    </source>
</evidence>
<accession>A0AAE1JIL3</accession>
<dbReference type="InterPro" id="IPR036047">
    <property type="entry name" value="F-box-like_dom_sf"/>
</dbReference>
<dbReference type="Pfam" id="PF08268">
    <property type="entry name" value="FBA_3"/>
    <property type="match status" value="1"/>
</dbReference>
<dbReference type="InterPro" id="IPR050796">
    <property type="entry name" value="SCF_F-box_component"/>
</dbReference>
<evidence type="ECO:0000313" key="3">
    <source>
        <dbReference type="Proteomes" id="UP001293593"/>
    </source>
</evidence>
<dbReference type="InterPro" id="IPR013187">
    <property type="entry name" value="F-box-assoc_dom_typ3"/>
</dbReference>
<dbReference type="Proteomes" id="UP001293593">
    <property type="component" value="Unassembled WGS sequence"/>
</dbReference>
<dbReference type="AlphaFoldDB" id="A0AAE1JIL3"/>
<dbReference type="InterPro" id="IPR017451">
    <property type="entry name" value="F-box-assoc_interact_dom"/>
</dbReference>
<dbReference type="InterPro" id="IPR011043">
    <property type="entry name" value="Gal_Oxase/kelch_b-propeller"/>
</dbReference>
<keyword evidence="3" id="KW-1185">Reference proteome</keyword>
<dbReference type="PROSITE" id="PS50181">
    <property type="entry name" value="FBOX"/>
    <property type="match status" value="1"/>
</dbReference>
<dbReference type="PANTHER" id="PTHR31672">
    <property type="entry name" value="BNACNNG10540D PROTEIN"/>
    <property type="match status" value="1"/>
</dbReference>
<proteinExistence type="predicted"/>
<comment type="caution">
    <text evidence="2">The sequence shown here is derived from an EMBL/GenBank/DDBJ whole genome shotgun (WGS) entry which is preliminary data.</text>
</comment>
<dbReference type="Gene3D" id="1.20.1280.50">
    <property type="match status" value="1"/>
</dbReference>
<sequence length="399" mass="46671">MMKNKEVEAGNPFLPQEIIRDILTRLPVKSLIRFQCVCRYWRDLYRDPSFITDHLHHSNRQNPCILFQRYRSYDNEYDNHSDLYSLGSDMQVQRFQNPPLIEHLNHGEIVGSSDGLLCVQTNRLHYRHHSLLLWNPAIKEVKLVPETDFCRGFYPYVNPYGYNSIGFGFCPSLNDYKIVIPYVKNDCFEMFKVYSLRSRSWKEVKYRLDACYIHYSVTVNGVMYWSGKTEIISFDLAMEVWIVIPMPETHPSTGYDHVMVYEGKLAFVSCTHDVYHSAIHLWVREEGVGASGETWNWTKKFTSNPYPSSWLFPTTMLGNEIFCMIWYSESTNAVLFNPTTKNFKELNISKCDDEHQICNYVESLVSVGGTKSSTKFLRRRGSSSWGEYSGVRKMIKQKL</sequence>
<name>A0AAE1JIL3_9FABA</name>
<evidence type="ECO:0000313" key="2">
    <source>
        <dbReference type="EMBL" id="KAK4271140.1"/>
    </source>
</evidence>
<protein>
    <recommendedName>
        <fullName evidence="1">F-box domain-containing protein</fullName>
    </recommendedName>
</protein>
<dbReference type="PANTHER" id="PTHR31672:SF10">
    <property type="entry name" value="F-BOX DOMAIN-CONTAINING PROTEIN"/>
    <property type="match status" value="1"/>
</dbReference>
<dbReference type="CDD" id="cd22157">
    <property type="entry name" value="F-box_AtFBW1-like"/>
    <property type="match status" value="1"/>
</dbReference>
<organism evidence="2 3">
    <name type="scientific">Acacia crassicarpa</name>
    <name type="common">northern wattle</name>
    <dbReference type="NCBI Taxonomy" id="499986"/>
    <lineage>
        <taxon>Eukaryota</taxon>
        <taxon>Viridiplantae</taxon>
        <taxon>Streptophyta</taxon>
        <taxon>Embryophyta</taxon>
        <taxon>Tracheophyta</taxon>
        <taxon>Spermatophyta</taxon>
        <taxon>Magnoliopsida</taxon>
        <taxon>eudicotyledons</taxon>
        <taxon>Gunneridae</taxon>
        <taxon>Pentapetalae</taxon>
        <taxon>rosids</taxon>
        <taxon>fabids</taxon>
        <taxon>Fabales</taxon>
        <taxon>Fabaceae</taxon>
        <taxon>Caesalpinioideae</taxon>
        <taxon>mimosoid clade</taxon>
        <taxon>Acacieae</taxon>
        <taxon>Acacia</taxon>
    </lineage>
</organism>
<dbReference type="EMBL" id="JAWXYG010000005">
    <property type="protein sequence ID" value="KAK4271140.1"/>
    <property type="molecule type" value="Genomic_DNA"/>
</dbReference>
<dbReference type="SMART" id="SM00256">
    <property type="entry name" value="FBOX"/>
    <property type="match status" value="1"/>
</dbReference>
<gene>
    <name evidence="2" type="ORF">QN277_019877</name>
</gene>
<dbReference type="SUPFAM" id="SSF81383">
    <property type="entry name" value="F-box domain"/>
    <property type="match status" value="1"/>
</dbReference>
<dbReference type="InterPro" id="IPR001810">
    <property type="entry name" value="F-box_dom"/>
</dbReference>
<dbReference type="SUPFAM" id="SSF50965">
    <property type="entry name" value="Galactose oxidase, central domain"/>
    <property type="match status" value="1"/>
</dbReference>
<reference evidence="2" key="1">
    <citation type="submission" date="2023-10" db="EMBL/GenBank/DDBJ databases">
        <title>Chromosome-level genome of the transformable northern wattle, Acacia crassicarpa.</title>
        <authorList>
            <person name="Massaro I."/>
            <person name="Sinha N.R."/>
            <person name="Poethig S."/>
            <person name="Leichty A.R."/>
        </authorList>
    </citation>
    <scope>NUCLEOTIDE SEQUENCE</scope>
    <source>
        <strain evidence="2">Acra3RX</strain>
        <tissue evidence="2">Leaf</tissue>
    </source>
</reference>
<dbReference type="NCBIfam" id="TIGR01640">
    <property type="entry name" value="F_box_assoc_1"/>
    <property type="match status" value="1"/>
</dbReference>
<dbReference type="Pfam" id="PF12937">
    <property type="entry name" value="F-box-like"/>
    <property type="match status" value="1"/>
</dbReference>